<dbReference type="eggNOG" id="KOG2959">
    <property type="taxonomic scope" value="Eukaryota"/>
</dbReference>
<dbReference type="OMA" id="EWSYKDK"/>
<dbReference type="InParanoid" id="A8ND37"/>
<dbReference type="GeneID" id="6009179"/>
<protein>
    <recommendedName>
        <fullName evidence="4">HCNGP-domain-containing protein</fullName>
    </recommendedName>
</protein>
<organism evidence="2 3">
    <name type="scientific">Coprinopsis cinerea (strain Okayama-7 / 130 / ATCC MYA-4618 / FGSC 9003)</name>
    <name type="common">Inky cap fungus</name>
    <name type="synonym">Hormographiella aspergillata</name>
    <dbReference type="NCBI Taxonomy" id="240176"/>
    <lineage>
        <taxon>Eukaryota</taxon>
        <taxon>Fungi</taxon>
        <taxon>Dikarya</taxon>
        <taxon>Basidiomycota</taxon>
        <taxon>Agaricomycotina</taxon>
        <taxon>Agaricomycetes</taxon>
        <taxon>Agaricomycetidae</taxon>
        <taxon>Agaricales</taxon>
        <taxon>Agaricineae</taxon>
        <taxon>Psathyrellaceae</taxon>
        <taxon>Coprinopsis</taxon>
    </lineage>
</organism>
<dbReference type="Pfam" id="PF07818">
    <property type="entry name" value="HCNGP"/>
    <property type="match status" value="1"/>
</dbReference>
<dbReference type="EMBL" id="AACS02000009">
    <property type="protein sequence ID" value="EAU89110.1"/>
    <property type="molecule type" value="Genomic_DNA"/>
</dbReference>
<dbReference type="OrthoDB" id="1714508at2759"/>
<dbReference type="VEuPathDB" id="FungiDB:CC1G_08518"/>
<dbReference type="GO" id="GO:0006355">
    <property type="term" value="P:regulation of DNA-templated transcription"/>
    <property type="evidence" value="ECO:0007669"/>
    <property type="project" value="InterPro"/>
</dbReference>
<name>A8ND37_COPC7</name>
<dbReference type="PANTHER" id="PTHR13464">
    <property type="entry name" value="TRANSCRIPTIONAL REGULATOR PROTEIN HCNGP"/>
    <property type="match status" value="1"/>
</dbReference>
<dbReference type="AlphaFoldDB" id="A8ND37"/>
<evidence type="ECO:0000313" key="3">
    <source>
        <dbReference type="Proteomes" id="UP000001861"/>
    </source>
</evidence>
<reference evidence="2 3" key="1">
    <citation type="journal article" date="2010" name="Proc. Natl. Acad. Sci. U.S.A.">
        <title>Insights into evolution of multicellular fungi from the assembled chromosomes of the mushroom Coprinopsis cinerea (Coprinus cinereus).</title>
        <authorList>
            <person name="Stajich J.E."/>
            <person name="Wilke S.K."/>
            <person name="Ahren D."/>
            <person name="Au C.H."/>
            <person name="Birren B.W."/>
            <person name="Borodovsky M."/>
            <person name="Burns C."/>
            <person name="Canback B."/>
            <person name="Casselton L.A."/>
            <person name="Cheng C.K."/>
            <person name="Deng J."/>
            <person name="Dietrich F.S."/>
            <person name="Fargo D.C."/>
            <person name="Farman M.L."/>
            <person name="Gathman A.C."/>
            <person name="Goldberg J."/>
            <person name="Guigo R."/>
            <person name="Hoegger P.J."/>
            <person name="Hooker J.B."/>
            <person name="Huggins A."/>
            <person name="James T.Y."/>
            <person name="Kamada T."/>
            <person name="Kilaru S."/>
            <person name="Kodira C."/>
            <person name="Kues U."/>
            <person name="Kupfer D."/>
            <person name="Kwan H.S."/>
            <person name="Lomsadze A."/>
            <person name="Li W."/>
            <person name="Lilly W.W."/>
            <person name="Ma L.J."/>
            <person name="Mackey A.J."/>
            <person name="Manning G."/>
            <person name="Martin F."/>
            <person name="Muraguchi H."/>
            <person name="Natvig D.O."/>
            <person name="Palmerini H."/>
            <person name="Ramesh M.A."/>
            <person name="Rehmeyer C.J."/>
            <person name="Roe B.A."/>
            <person name="Shenoy N."/>
            <person name="Stanke M."/>
            <person name="Ter-Hovhannisyan V."/>
            <person name="Tunlid A."/>
            <person name="Velagapudi R."/>
            <person name="Vision T.J."/>
            <person name="Zeng Q."/>
            <person name="Zolan M.E."/>
            <person name="Pukkila P.J."/>
        </authorList>
    </citation>
    <scope>NUCLEOTIDE SEQUENCE [LARGE SCALE GENOMIC DNA]</scope>
    <source>
        <strain evidence="3">Okayama-7 / 130 / ATCC MYA-4618 / FGSC 9003</strain>
    </source>
</reference>
<dbReference type="PANTHER" id="PTHR13464:SF0">
    <property type="entry name" value="SAP30-BINDING PROTEIN"/>
    <property type="match status" value="1"/>
</dbReference>
<feature type="region of interest" description="Disordered" evidence="1">
    <location>
        <begin position="1"/>
        <end position="137"/>
    </location>
</feature>
<proteinExistence type="predicted"/>
<evidence type="ECO:0000313" key="2">
    <source>
        <dbReference type="EMBL" id="EAU89110.1"/>
    </source>
</evidence>
<dbReference type="InterPro" id="IPR012479">
    <property type="entry name" value="SAP30BP"/>
</dbReference>
<dbReference type="Proteomes" id="UP000001861">
    <property type="component" value="Unassembled WGS sequence"/>
</dbReference>
<evidence type="ECO:0008006" key="4">
    <source>
        <dbReference type="Google" id="ProtNLM"/>
    </source>
</evidence>
<dbReference type="STRING" id="240176.A8ND37"/>
<accession>A8ND37</accession>
<comment type="caution">
    <text evidence="2">The sequence shown here is derived from an EMBL/GenBank/DDBJ whole genome shotgun (WGS) entry which is preliminary data.</text>
</comment>
<keyword evidence="3" id="KW-1185">Reference proteome</keyword>
<gene>
    <name evidence="2" type="ORF">CC1G_08518</name>
</gene>
<feature type="compositionally biased region" description="Low complexity" evidence="1">
    <location>
        <begin position="94"/>
        <end position="116"/>
    </location>
</feature>
<dbReference type="KEGG" id="cci:CC1G_08518"/>
<feature type="compositionally biased region" description="Basic and acidic residues" evidence="1">
    <location>
        <begin position="77"/>
        <end position="88"/>
    </location>
</feature>
<dbReference type="RefSeq" id="XP_001832690.1">
    <property type="nucleotide sequence ID" value="XM_001832638.1"/>
</dbReference>
<dbReference type="GO" id="GO:0005634">
    <property type="term" value="C:nucleus"/>
    <property type="evidence" value="ECO:0007669"/>
    <property type="project" value="TreeGrafter"/>
</dbReference>
<sequence length="264" mass="29027">MRGLLAYADDDSDSESTIQVPQNSRKHHDIENGSSVAGTTSKEKEHSNNHHKSKAGSSKLFASDGRAAQVVIRRPPTLRERPRAHISADDSTNSPRGQSSSIRSSSQPHDSGSPSHLSTSNEGTPAPHGGEIDTEQQQLARMRALLRPPPIPGLEDWGIPPPSTDPVDPQIAAKLANFHALKHPPPGSSNQPKHFNDSLMSNRSFRNPHLYSTLLDWTGMSEEDEKTTNFPKEIWDLDEIKNKKEWYADNVGAWLRNGLNTGTS</sequence>
<evidence type="ECO:0000256" key="1">
    <source>
        <dbReference type="SAM" id="MobiDB-lite"/>
    </source>
</evidence>